<evidence type="ECO:0000256" key="7">
    <source>
        <dbReference type="SAM" id="MobiDB-lite"/>
    </source>
</evidence>
<accession>A0ABN3AVA5</accession>
<gene>
    <name evidence="10" type="ORF">GCM10009784_15710</name>
</gene>
<evidence type="ECO:0000256" key="6">
    <source>
        <dbReference type="ARBA" id="ARBA00023136"/>
    </source>
</evidence>
<reference evidence="10 11" key="1">
    <citation type="journal article" date="2019" name="Int. J. Syst. Evol. Microbiol.">
        <title>The Global Catalogue of Microorganisms (GCM) 10K type strain sequencing project: providing services to taxonomists for standard genome sequencing and annotation.</title>
        <authorList>
            <consortium name="The Broad Institute Genomics Platform"/>
            <consortium name="The Broad Institute Genome Sequencing Center for Infectious Disease"/>
            <person name="Wu L."/>
            <person name="Ma J."/>
        </authorList>
    </citation>
    <scope>NUCLEOTIDE SEQUENCE [LARGE SCALE GENOMIC DNA]</scope>
    <source>
        <strain evidence="10 11">JCM 14917</strain>
    </source>
</reference>
<comment type="caution">
    <text evidence="10">The sequence shown here is derived from an EMBL/GenBank/DDBJ whole genome shotgun (WGS) entry which is preliminary data.</text>
</comment>
<proteinExistence type="inferred from homology"/>
<keyword evidence="6 8" id="KW-0472">Membrane</keyword>
<evidence type="ECO:0000256" key="2">
    <source>
        <dbReference type="ARBA" id="ARBA00010792"/>
    </source>
</evidence>
<dbReference type="PANTHER" id="PTHR42709:SF6">
    <property type="entry name" value="UNDECAPRENYL PHOSPHATE TRANSPORTER A"/>
    <property type="match status" value="1"/>
</dbReference>
<evidence type="ECO:0000256" key="5">
    <source>
        <dbReference type="ARBA" id="ARBA00022989"/>
    </source>
</evidence>
<protein>
    <recommendedName>
        <fullName evidence="9">VTT domain-containing protein</fullName>
    </recommendedName>
</protein>
<organism evidence="10 11">
    <name type="scientific">Arthrobacter parietis</name>
    <dbReference type="NCBI Taxonomy" id="271434"/>
    <lineage>
        <taxon>Bacteria</taxon>
        <taxon>Bacillati</taxon>
        <taxon>Actinomycetota</taxon>
        <taxon>Actinomycetes</taxon>
        <taxon>Micrococcales</taxon>
        <taxon>Micrococcaceae</taxon>
        <taxon>Arthrobacter</taxon>
    </lineage>
</organism>
<feature type="domain" description="VTT" evidence="9">
    <location>
        <begin position="31"/>
        <end position="156"/>
    </location>
</feature>
<feature type="transmembrane region" description="Helical" evidence="8">
    <location>
        <begin position="164"/>
        <end position="190"/>
    </location>
</feature>
<dbReference type="EMBL" id="BAAAON010000001">
    <property type="protein sequence ID" value="GAA2175015.1"/>
    <property type="molecule type" value="Genomic_DNA"/>
</dbReference>
<sequence length="235" mass="25057">MDLSTIAEWSLMIHPVTLLVVIADVFAPIMPSEFLVIASGSLASEGSVLLSIALLTAATGSLLGDLALYLLFRKKLTHWLDRFRWGRAVHRGIRNAVEKAGKSPTYAGLVALRFLPGGRTAGIAAAGIAELPLRPFLGFAAVGGVLWSIWLVGLGYISDVTTGFPMWASALLGMGVGTLVGLIIAAFFALKQRREVRKTHEHADSVQPPAAPGSARTARGEHRSVPSADRDEQRP</sequence>
<keyword evidence="11" id="KW-1185">Reference proteome</keyword>
<comment type="similarity">
    <text evidence="2">Belongs to the DedA family.</text>
</comment>
<keyword evidence="4 8" id="KW-0812">Transmembrane</keyword>
<feature type="transmembrane region" description="Helical" evidence="8">
    <location>
        <begin position="136"/>
        <end position="158"/>
    </location>
</feature>
<evidence type="ECO:0000256" key="1">
    <source>
        <dbReference type="ARBA" id="ARBA00004651"/>
    </source>
</evidence>
<evidence type="ECO:0000259" key="9">
    <source>
        <dbReference type="Pfam" id="PF09335"/>
    </source>
</evidence>
<keyword evidence="3" id="KW-1003">Cell membrane</keyword>
<dbReference type="RefSeq" id="WP_277359695.1">
    <property type="nucleotide sequence ID" value="NZ_BAAAON010000001.1"/>
</dbReference>
<dbReference type="InterPro" id="IPR032816">
    <property type="entry name" value="VTT_dom"/>
</dbReference>
<dbReference type="Pfam" id="PF09335">
    <property type="entry name" value="VTT_dom"/>
    <property type="match status" value="1"/>
</dbReference>
<feature type="region of interest" description="Disordered" evidence="7">
    <location>
        <begin position="199"/>
        <end position="235"/>
    </location>
</feature>
<evidence type="ECO:0000256" key="8">
    <source>
        <dbReference type="SAM" id="Phobius"/>
    </source>
</evidence>
<name>A0ABN3AVA5_9MICC</name>
<dbReference type="PANTHER" id="PTHR42709">
    <property type="entry name" value="ALKALINE PHOSPHATASE LIKE PROTEIN"/>
    <property type="match status" value="1"/>
</dbReference>
<evidence type="ECO:0000256" key="3">
    <source>
        <dbReference type="ARBA" id="ARBA00022475"/>
    </source>
</evidence>
<keyword evidence="5 8" id="KW-1133">Transmembrane helix</keyword>
<evidence type="ECO:0000256" key="4">
    <source>
        <dbReference type="ARBA" id="ARBA00022692"/>
    </source>
</evidence>
<comment type="subcellular location">
    <subcellularLocation>
        <location evidence="1">Cell membrane</location>
        <topology evidence="1">Multi-pass membrane protein</topology>
    </subcellularLocation>
</comment>
<feature type="transmembrane region" description="Helical" evidence="8">
    <location>
        <begin position="50"/>
        <end position="72"/>
    </location>
</feature>
<evidence type="ECO:0000313" key="11">
    <source>
        <dbReference type="Proteomes" id="UP001500974"/>
    </source>
</evidence>
<dbReference type="Proteomes" id="UP001500974">
    <property type="component" value="Unassembled WGS sequence"/>
</dbReference>
<feature type="compositionally biased region" description="Basic and acidic residues" evidence="7">
    <location>
        <begin position="218"/>
        <end position="235"/>
    </location>
</feature>
<evidence type="ECO:0000313" key="10">
    <source>
        <dbReference type="EMBL" id="GAA2175015.1"/>
    </source>
</evidence>
<dbReference type="InterPro" id="IPR051311">
    <property type="entry name" value="DedA_domain"/>
</dbReference>
<feature type="transmembrane region" description="Helical" evidence="8">
    <location>
        <begin position="12"/>
        <end position="30"/>
    </location>
</feature>